<protein>
    <submittedName>
        <fullName evidence="3">HET-domain-containing protein</fullName>
    </submittedName>
</protein>
<gene>
    <name evidence="3" type="ORF">NA56DRAFT_570797</name>
</gene>
<name>A0A2J6Q7N3_9HELO</name>
<feature type="domain" description="Heterokaryon incompatibility" evidence="2">
    <location>
        <begin position="145"/>
        <end position="295"/>
    </location>
</feature>
<dbReference type="EMBL" id="KZ613478">
    <property type="protein sequence ID" value="PMD22286.1"/>
    <property type="molecule type" value="Genomic_DNA"/>
</dbReference>
<dbReference type="PANTHER" id="PTHR33112">
    <property type="entry name" value="DOMAIN PROTEIN, PUTATIVE-RELATED"/>
    <property type="match status" value="1"/>
</dbReference>
<evidence type="ECO:0000313" key="4">
    <source>
        <dbReference type="Proteomes" id="UP000235672"/>
    </source>
</evidence>
<evidence type="ECO:0000256" key="1">
    <source>
        <dbReference type="SAM" id="MobiDB-lite"/>
    </source>
</evidence>
<feature type="non-terminal residue" evidence="3">
    <location>
        <position position="457"/>
    </location>
</feature>
<dbReference type="Pfam" id="PF06985">
    <property type="entry name" value="HET"/>
    <property type="match status" value="1"/>
</dbReference>
<dbReference type="AlphaFoldDB" id="A0A2J6Q7N3"/>
<feature type="region of interest" description="Disordered" evidence="1">
    <location>
        <begin position="437"/>
        <end position="457"/>
    </location>
</feature>
<dbReference type="OrthoDB" id="3474306at2759"/>
<dbReference type="PANTHER" id="PTHR33112:SF12">
    <property type="entry name" value="HETEROKARYON INCOMPATIBILITY DOMAIN-CONTAINING PROTEIN"/>
    <property type="match status" value="1"/>
</dbReference>
<proteinExistence type="predicted"/>
<accession>A0A2J6Q7N3</accession>
<dbReference type="STRING" id="1745343.A0A2J6Q7N3"/>
<dbReference type="Proteomes" id="UP000235672">
    <property type="component" value="Unassembled WGS sequence"/>
</dbReference>
<dbReference type="InterPro" id="IPR010730">
    <property type="entry name" value="HET"/>
</dbReference>
<keyword evidence="4" id="KW-1185">Reference proteome</keyword>
<reference evidence="3 4" key="1">
    <citation type="submission" date="2016-05" db="EMBL/GenBank/DDBJ databases">
        <title>A degradative enzymes factory behind the ericoid mycorrhizal symbiosis.</title>
        <authorList>
            <consortium name="DOE Joint Genome Institute"/>
            <person name="Martino E."/>
            <person name="Morin E."/>
            <person name="Grelet G."/>
            <person name="Kuo A."/>
            <person name="Kohler A."/>
            <person name="Daghino S."/>
            <person name="Barry K."/>
            <person name="Choi C."/>
            <person name="Cichocki N."/>
            <person name="Clum A."/>
            <person name="Copeland A."/>
            <person name="Hainaut M."/>
            <person name="Haridas S."/>
            <person name="Labutti K."/>
            <person name="Lindquist E."/>
            <person name="Lipzen A."/>
            <person name="Khouja H.-R."/>
            <person name="Murat C."/>
            <person name="Ohm R."/>
            <person name="Olson A."/>
            <person name="Spatafora J."/>
            <person name="Veneault-Fourrey C."/>
            <person name="Henrissat B."/>
            <person name="Grigoriev I."/>
            <person name="Martin F."/>
            <person name="Perotto S."/>
        </authorList>
    </citation>
    <scope>NUCLEOTIDE SEQUENCE [LARGE SCALE GENOMIC DNA]</scope>
    <source>
        <strain evidence="3 4">UAMH 7357</strain>
    </source>
</reference>
<organism evidence="3 4">
    <name type="scientific">Hyaloscypha hepaticicola</name>
    <dbReference type="NCBI Taxonomy" id="2082293"/>
    <lineage>
        <taxon>Eukaryota</taxon>
        <taxon>Fungi</taxon>
        <taxon>Dikarya</taxon>
        <taxon>Ascomycota</taxon>
        <taxon>Pezizomycotina</taxon>
        <taxon>Leotiomycetes</taxon>
        <taxon>Helotiales</taxon>
        <taxon>Hyaloscyphaceae</taxon>
        <taxon>Hyaloscypha</taxon>
    </lineage>
</organism>
<sequence length="457" mass="52447">MSWYETGLRPGSGPDGIAIHRTIPRERSITDLKHWHESSTLNIHRYEQFAQVTPSKLLPSEVPKSCFAPGIELTTNFFPNSPELYISTTSPACVSLVCTWLKNCLHNHAPCTAFQSLGSLPSRIINVSDPKRPFIEDGESRDEQYVTLSYKWGEYIKYTTSKQNIESHYTAIPMDKLPKTFQQAIDITFKLGFRWLWIDALCILQDCAVEKHHEIAKMGEVYRCSTLTLFAECADNANAGLSSIRNPLWVTPCEVTIKATFDEHELVTQMHAIGDLNSYNNQAAPLLKRGWVLQEEVLATRRLNCSETMISWQCVCDKSTETNPRCRTKVERPKTDEEWFEIMRVCSFGSLRHWMRVRNLSSLRDTKDQFYAWYGLVEEYSKRTLTYQSDILSALAGLAKELASTQNIGYTNGLWKNDLARGLLWSIKDDRRARRFPRPPVNKSLQDNNAKAPSWSW</sequence>
<evidence type="ECO:0000259" key="2">
    <source>
        <dbReference type="Pfam" id="PF06985"/>
    </source>
</evidence>
<feature type="compositionally biased region" description="Polar residues" evidence="1">
    <location>
        <begin position="443"/>
        <end position="457"/>
    </location>
</feature>
<evidence type="ECO:0000313" key="3">
    <source>
        <dbReference type="EMBL" id="PMD22286.1"/>
    </source>
</evidence>